<dbReference type="EMBL" id="JADHEI010000050">
    <property type="protein sequence ID" value="MBF2735764.1"/>
    <property type="molecule type" value="Genomic_DNA"/>
</dbReference>
<dbReference type="InterPro" id="IPR013798">
    <property type="entry name" value="Indole-3-glycerol_P_synth_dom"/>
</dbReference>
<dbReference type="HAMAP" id="MF_00134_A">
    <property type="entry name" value="IGPS_A"/>
    <property type="match status" value="1"/>
</dbReference>
<evidence type="ECO:0000256" key="8">
    <source>
        <dbReference type="HAMAP-Rule" id="MF_00134"/>
    </source>
</evidence>
<dbReference type="InterPro" id="IPR013785">
    <property type="entry name" value="Aldolase_TIM"/>
</dbReference>
<dbReference type="GO" id="GO:0004425">
    <property type="term" value="F:indole-3-glycerol-phosphate synthase activity"/>
    <property type="evidence" value="ECO:0007669"/>
    <property type="project" value="UniProtKB-UniRule"/>
</dbReference>
<dbReference type="FunFam" id="3.20.20.70:FF:000024">
    <property type="entry name" value="Indole-3-glycerol phosphate synthase"/>
    <property type="match status" value="1"/>
</dbReference>
<reference evidence="10" key="1">
    <citation type="submission" date="2020-10" db="EMBL/GenBank/DDBJ databases">
        <title>An improved Amphimedon queenslandica hologenome assembly reveals how three proteobacterial symbionts can extend the metabolic phenotypic of their marine sponge host.</title>
        <authorList>
            <person name="Degnan B."/>
            <person name="Degnan S."/>
            <person name="Xiang X."/>
        </authorList>
    </citation>
    <scope>NUCLEOTIDE SEQUENCE</scope>
    <source>
        <strain evidence="10">AqS2</strain>
    </source>
</reference>
<feature type="domain" description="Indole-3-glycerol phosphate synthase" evidence="9">
    <location>
        <begin position="6"/>
        <end position="258"/>
    </location>
</feature>
<dbReference type="PROSITE" id="PS00614">
    <property type="entry name" value="IGPS"/>
    <property type="match status" value="1"/>
</dbReference>
<comment type="similarity">
    <text evidence="8">Belongs to the TrpC family.</text>
</comment>
<evidence type="ECO:0000256" key="2">
    <source>
        <dbReference type="ARBA" id="ARBA00004696"/>
    </source>
</evidence>
<dbReference type="NCBIfam" id="NF001377">
    <property type="entry name" value="PRK00278.2-4"/>
    <property type="match status" value="1"/>
</dbReference>
<name>A0A930UFR4_9GAMM</name>
<dbReference type="InterPro" id="IPR045186">
    <property type="entry name" value="Indole-3-glycerol_P_synth"/>
</dbReference>
<dbReference type="PANTHER" id="PTHR22854">
    <property type="entry name" value="TRYPTOPHAN BIOSYNTHESIS PROTEIN"/>
    <property type="match status" value="1"/>
</dbReference>
<dbReference type="Gene3D" id="3.20.20.70">
    <property type="entry name" value="Aldolase class I"/>
    <property type="match status" value="1"/>
</dbReference>
<evidence type="ECO:0000256" key="6">
    <source>
        <dbReference type="ARBA" id="ARBA00023141"/>
    </source>
</evidence>
<protein>
    <recommendedName>
        <fullName evidence="8">Indole-3-glycerol phosphate synthase</fullName>
        <shortName evidence="8">IGPS</shortName>
        <ecNumber evidence="8">4.1.1.48</ecNumber>
    </recommendedName>
</protein>
<dbReference type="PANTHER" id="PTHR22854:SF2">
    <property type="entry name" value="INDOLE-3-GLYCEROL-PHOSPHATE SYNTHASE"/>
    <property type="match status" value="1"/>
</dbReference>
<keyword evidence="3 8" id="KW-0028">Amino-acid biosynthesis</keyword>
<sequence>MSGVLADILARKREDVAAAKREADVAELRDRAAAAEAPRGFAQALARRVEQGQLAVIAEIKRRSPSAGALRPDDDVAARAKSYEQGGAACLSVLTDAPFFGGSAADLQEARAAVPLPVLRKDFIIDAWQVHETRALGADCMLLIAAALPPDLLAELAGLGRELGLDVLVEVHAEEELEAARRAEASLVGINNRDLRSMTIDLAVTERLAPLLAADGRLLVAESGVATAADAARARAAGAGALLVGEALMRAEEPAALLADLASA</sequence>
<dbReference type="HAMAP" id="MF_00134_B">
    <property type="entry name" value="IGPS_B"/>
    <property type="match status" value="1"/>
</dbReference>
<evidence type="ECO:0000259" key="9">
    <source>
        <dbReference type="Pfam" id="PF00218"/>
    </source>
</evidence>
<evidence type="ECO:0000256" key="1">
    <source>
        <dbReference type="ARBA" id="ARBA00001633"/>
    </source>
</evidence>
<accession>A0A930UFR4</accession>
<dbReference type="AlphaFoldDB" id="A0A930UFR4"/>
<dbReference type="CDD" id="cd00331">
    <property type="entry name" value="IGPS"/>
    <property type="match status" value="1"/>
</dbReference>
<dbReference type="InterPro" id="IPR001468">
    <property type="entry name" value="Indole-3-GlycerolPSynthase_CS"/>
</dbReference>
<evidence type="ECO:0000256" key="4">
    <source>
        <dbReference type="ARBA" id="ARBA00022793"/>
    </source>
</evidence>
<keyword evidence="5 8" id="KW-0822">Tryptophan biosynthesis</keyword>
<keyword evidence="4 8" id="KW-0210">Decarboxylase</keyword>
<dbReference type="SUPFAM" id="SSF51366">
    <property type="entry name" value="Ribulose-phoshate binding barrel"/>
    <property type="match status" value="1"/>
</dbReference>
<evidence type="ECO:0000313" key="11">
    <source>
        <dbReference type="Proteomes" id="UP000604381"/>
    </source>
</evidence>
<organism evidence="10 11">
    <name type="scientific">Candidatus Amphirhobacter heronislandensis</name>
    <dbReference type="NCBI Taxonomy" id="1732024"/>
    <lineage>
        <taxon>Bacteria</taxon>
        <taxon>Pseudomonadati</taxon>
        <taxon>Pseudomonadota</taxon>
        <taxon>Gammaproteobacteria</taxon>
        <taxon>Candidatus Tethybacterales</taxon>
        <taxon>Candidatus Tethybacteraceae</taxon>
        <taxon>Candidatus Amphirhobacter</taxon>
    </lineage>
</organism>
<evidence type="ECO:0000256" key="3">
    <source>
        <dbReference type="ARBA" id="ARBA00022605"/>
    </source>
</evidence>
<keyword evidence="11" id="KW-1185">Reference proteome</keyword>
<dbReference type="Pfam" id="PF00218">
    <property type="entry name" value="IGPS"/>
    <property type="match status" value="1"/>
</dbReference>
<evidence type="ECO:0000313" key="10">
    <source>
        <dbReference type="EMBL" id="MBF2735764.1"/>
    </source>
</evidence>
<keyword evidence="6 8" id="KW-0057">Aromatic amino acid biosynthesis</keyword>
<dbReference type="EC" id="4.1.1.48" evidence="8"/>
<dbReference type="GO" id="GO:0000162">
    <property type="term" value="P:L-tryptophan biosynthetic process"/>
    <property type="evidence" value="ECO:0007669"/>
    <property type="project" value="UniProtKB-UniRule"/>
</dbReference>
<dbReference type="InterPro" id="IPR011060">
    <property type="entry name" value="RibuloseP-bd_barrel"/>
</dbReference>
<comment type="catalytic activity">
    <reaction evidence="1 8">
        <text>1-(2-carboxyphenylamino)-1-deoxy-D-ribulose 5-phosphate + H(+) = (1S,2R)-1-C-(indol-3-yl)glycerol 3-phosphate + CO2 + H2O</text>
        <dbReference type="Rhea" id="RHEA:23476"/>
        <dbReference type="ChEBI" id="CHEBI:15377"/>
        <dbReference type="ChEBI" id="CHEBI:15378"/>
        <dbReference type="ChEBI" id="CHEBI:16526"/>
        <dbReference type="ChEBI" id="CHEBI:58613"/>
        <dbReference type="ChEBI" id="CHEBI:58866"/>
        <dbReference type="EC" id="4.1.1.48"/>
    </reaction>
</comment>
<evidence type="ECO:0000256" key="5">
    <source>
        <dbReference type="ARBA" id="ARBA00022822"/>
    </source>
</evidence>
<gene>
    <name evidence="8 10" type="primary">trpC</name>
    <name evidence="10" type="ORF">ISN26_06815</name>
</gene>
<dbReference type="Proteomes" id="UP000604381">
    <property type="component" value="Unassembled WGS sequence"/>
</dbReference>
<evidence type="ECO:0000256" key="7">
    <source>
        <dbReference type="ARBA" id="ARBA00023239"/>
    </source>
</evidence>
<keyword evidence="7 8" id="KW-0456">Lyase</keyword>
<dbReference type="GO" id="GO:0004640">
    <property type="term" value="F:phosphoribosylanthranilate isomerase activity"/>
    <property type="evidence" value="ECO:0007669"/>
    <property type="project" value="TreeGrafter"/>
</dbReference>
<comment type="caution">
    <text evidence="10">The sequence shown here is derived from an EMBL/GenBank/DDBJ whole genome shotgun (WGS) entry which is preliminary data.</text>
</comment>
<comment type="pathway">
    <text evidence="2 8">Amino-acid biosynthesis; L-tryptophan biosynthesis; L-tryptophan from chorismate: step 4/5.</text>
</comment>
<proteinExistence type="inferred from homology"/>